<dbReference type="RefSeq" id="WP_005552099.1">
    <property type="nucleotide sequence ID" value="NZ_JAMDNA010000013.1"/>
</dbReference>
<dbReference type="GeneID" id="94489093"/>
<accession>A0ABT4H7Q9</accession>
<sequence length="77" mass="8882">MKVWYSSSSESKPCMLCGKKTTRYKVYEQSNLELRLPLCDDGTETCCYWEVDVKSLVTRQMIYLKKEIIQSGGTGDE</sequence>
<gene>
    <name evidence="1" type="ORF">M5X12_31425</name>
</gene>
<evidence type="ECO:0000313" key="2">
    <source>
        <dbReference type="Proteomes" id="UP001527181"/>
    </source>
</evidence>
<comment type="caution">
    <text evidence="1">The sequence shown here is derived from an EMBL/GenBank/DDBJ whole genome shotgun (WGS) entry which is preliminary data.</text>
</comment>
<name>A0ABT4H7Q9_PAEAL</name>
<dbReference type="EMBL" id="JAMDNP010000147">
    <property type="protein sequence ID" value="MCY9765010.1"/>
    <property type="molecule type" value="Genomic_DNA"/>
</dbReference>
<reference evidence="1 2" key="1">
    <citation type="submission" date="2022-05" db="EMBL/GenBank/DDBJ databases">
        <title>Genome Sequencing of Bee-Associated Microbes.</title>
        <authorList>
            <person name="Dunlap C."/>
        </authorList>
    </citation>
    <scope>NUCLEOTIDE SEQUENCE [LARGE SCALE GENOMIC DNA]</scope>
    <source>
        <strain evidence="1 2">NRRL B-04010</strain>
    </source>
</reference>
<protein>
    <submittedName>
        <fullName evidence="1">Uncharacterized protein</fullName>
    </submittedName>
</protein>
<evidence type="ECO:0000313" key="1">
    <source>
        <dbReference type="EMBL" id="MCY9765010.1"/>
    </source>
</evidence>
<organism evidence="1 2">
    <name type="scientific">Paenibacillus alvei</name>
    <name type="common">Bacillus alvei</name>
    <dbReference type="NCBI Taxonomy" id="44250"/>
    <lineage>
        <taxon>Bacteria</taxon>
        <taxon>Bacillati</taxon>
        <taxon>Bacillota</taxon>
        <taxon>Bacilli</taxon>
        <taxon>Bacillales</taxon>
        <taxon>Paenibacillaceae</taxon>
        <taxon>Paenibacillus</taxon>
    </lineage>
</organism>
<keyword evidence="2" id="KW-1185">Reference proteome</keyword>
<dbReference type="Proteomes" id="UP001527181">
    <property type="component" value="Unassembled WGS sequence"/>
</dbReference>
<proteinExistence type="predicted"/>